<keyword evidence="2" id="KW-0732">Signal</keyword>
<evidence type="ECO:0000256" key="1">
    <source>
        <dbReference type="SAM" id="MobiDB-lite"/>
    </source>
</evidence>
<feature type="signal peptide" evidence="2">
    <location>
        <begin position="1"/>
        <end position="22"/>
    </location>
</feature>
<reference evidence="4" key="3">
    <citation type="submission" date="2025-08" db="UniProtKB">
        <authorList>
            <consortium name="RefSeq"/>
        </authorList>
    </citation>
    <scope>IDENTIFICATION</scope>
    <source>
        <strain evidence="4">NI907</strain>
    </source>
</reference>
<dbReference type="Proteomes" id="UP000515153">
    <property type="component" value="Unplaced"/>
</dbReference>
<dbReference type="KEGG" id="pgri:PgNI_12195"/>
<keyword evidence="3" id="KW-1185">Reference proteome</keyword>
<gene>
    <name evidence="4" type="ORF">PgNI_12195</name>
</gene>
<protein>
    <recommendedName>
        <fullName evidence="5">Ricin B lectin domain-containing protein</fullName>
    </recommendedName>
</protein>
<dbReference type="AlphaFoldDB" id="A0A6P8AQ87"/>
<evidence type="ECO:0000256" key="2">
    <source>
        <dbReference type="SAM" id="SignalP"/>
    </source>
</evidence>
<accession>A0A6P8AQ87</accession>
<feature type="chain" id="PRO_5027565549" description="Ricin B lectin domain-containing protein" evidence="2">
    <location>
        <begin position="23"/>
        <end position="180"/>
    </location>
</feature>
<organism evidence="3 4">
    <name type="scientific">Pyricularia grisea</name>
    <name type="common">Crabgrass-specific blast fungus</name>
    <name type="synonym">Magnaporthe grisea</name>
    <dbReference type="NCBI Taxonomy" id="148305"/>
    <lineage>
        <taxon>Eukaryota</taxon>
        <taxon>Fungi</taxon>
        <taxon>Dikarya</taxon>
        <taxon>Ascomycota</taxon>
        <taxon>Pezizomycotina</taxon>
        <taxon>Sordariomycetes</taxon>
        <taxon>Sordariomycetidae</taxon>
        <taxon>Magnaporthales</taxon>
        <taxon>Pyriculariaceae</taxon>
        <taxon>Pyricularia</taxon>
    </lineage>
</organism>
<evidence type="ECO:0008006" key="5">
    <source>
        <dbReference type="Google" id="ProtNLM"/>
    </source>
</evidence>
<proteinExistence type="predicted"/>
<evidence type="ECO:0000313" key="4">
    <source>
        <dbReference type="RefSeq" id="XP_030977076.1"/>
    </source>
</evidence>
<reference evidence="4" key="1">
    <citation type="journal article" date="2019" name="Mol. Biol. Evol.">
        <title>Blast fungal genomes show frequent chromosomal changes, gene gains and losses, and effector gene turnover.</title>
        <authorList>
            <person name="Gomez Luciano L.B."/>
            <person name="Jason Tsai I."/>
            <person name="Chuma I."/>
            <person name="Tosa Y."/>
            <person name="Chen Y.H."/>
            <person name="Li J.Y."/>
            <person name="Li M.Y."/>
            <person name="Jade Lu M.Y."/>
            <person name="Nakayashiki H."/>
            <person name="Li W.H."/>
        </authorList>
    </citation>
    <scope>NUCLEOTIDE SEQUENCE</scope>
    <source>
        <strain evidence="4">NI907</strain>
    </source>
</reference>
<dbReference type="RefSeq" id="XP_030977076.1">
    <property type="nucleotide sequence ID" value="XM_031132150.1"/>
</dbReference>
<reference evidence="4" key="2">
    <citation type="submission" date="2019-10" db="EMBL/GenBank/DDBJ databases">
        <authorList>
            <consortium name="NCBI Genome Project"/>
        </authorList>
    </citation>
    <scope>NUCLEOTIDE SEQUENCE</scope>
    <source>
        <strain evidence="4">NI907</strain>
    </source>
</reference>
<name>A0A6P8AQ87_PYRGI</name>
<evidence type="ECO:0000313" key="3">
    <source>
        <dbReference type="Proteomes" id="UP000515153"/>
    </source>
</evidence>
<feature type="region of interest" description="Disordered" evidence="1">
    <location>
        <begin position="154"/>
        <end position="180"/>
    </location>
</feature>
<dbReference type="GeneID" id="41967055"/>
<sequence length="180" mass="20076">MKILSLFTVSAALAVFPAGILAVDFETTDSDCHIWVKDSDGVMNGYGKAVTGQQAIVRIDTGTETEQQWTFTTHVDKAQPKNCAAELSSGQKAFPRRWQIMIFKSDPWVTISIAGKPYRSEGYRRDPKTRPKMDHIIEIPYGKRFGTTWFVPLHSDSPKAARPGHRPNANGGAQKNERRA</sequence>